<reference evidence="1" key="2">
    <citation type="submission" date="2020-06" db="EMBL/GenBank/DDBJ databases">
        <title>Helianthus annuus Genome sequencing and assembly Release 2.</title>
        <authorList>
            <person name="Gouzy J."/>
            <person name="Langlade N."/>
            <person name="Munos S."/>
        </authorList>
    </citation>
    <scope>NUCLEOTIDE SEQUENCE</scope>
    <source>
        <tissue evidence="1">Leaves</tissue>
    </source>
</reference>
<reference evidence="1" key="1">
    <citation type="journal article" date="2017" name="Nature">
        <title>The sunflower genome provides insights into oil metabolism, flowering and Asterid evolution.</title>
        <authorList>
            <person name="Badouin H."/>
            <person name="Gouzy J."/>
            <person name="Grassa C.J."/>
            <person name="Murat F."/>
            <person name="Staton S.E."/>
            <person name="Cottret L."/>
            <person name="Lelandais-Briere C."/>
            <person name="Owens G.L."/>
            <person name="Carrere S."/>
            <person name="Mayjonade B."/>
            <person name="Legrand L."/>
            <person name="Gill N."/>
            <person name="Kane N.C."/>
            <person name="Bowers J.E."/>
            <person name="Hubner S."/>
            <person name="Bellec A."/>
            <person name="Berard A."/>
            <person name="Berges H."/>
            <person name="Blanchet N."/>
            <person name="Boniface M.C."/>
            <person name="Brunel D."/>
            <person name="Catrice O."/>
            <person name="Chaidir N."/>
            <person name="Claudel C."/>
            <person name="Donnadieu C."/>
            <person name="Faraut T."/>
            <person name="Fievet G."/>
            <person name="Helmstetter N."/>
            <person name="King M."/>
            <person name="Knapp S.J."/>
            <person name="Lai Z."/>
            <person name="Le Paslier M.C."/>
            <person name="Lippi Y."/>
            <person name="Lorenzon L."/>
            <person name="Mandel J.R."/>
            <person name="Marage G."/>
            <person name="Marchand G."/>
            <person name="Marquand E."/>
            <person name="Bret-Mestries E."/>
            <person name="Morien E."/>
            <person name="Nambeesan S."/>
            <person name="Nguyen T."/>
            <person name="Pegot-Espagnet P."/>
            <person name="Pouilly N."/>
            <person name="Raftis F."/>
            <person name="Sallet E."/>
            <person name="Schiex T."/>
            <person name="Thomas J."/>
            <person name="Vandecasteele C."/>
            <person name="Vares D."/>
            <person name="Vear F."/>
            <person name="Vautrin S."/>
            <person name="Crespi M."/>
            <person name="Mangin B."/>
            <person name="Burke J.M."/>
            <person name="Salse J."/>
            <person name="Munos S."/>
            <person name="Vincourt P."/>
            <person name="Rieseberg L.H."/>
            <person name="Langlade N.B."/>
        </authorList>
    </citation>
    <scope>NUCLEOTIDE SEQUENCE</scope>
    <source>
        <tissue evidence="1">Leaves</tissue>
    </source>
</reference>
<dbReference type="Gramene" id="mRNA:HanXRQr2_Chr08g0348651">
    <property type="protein sequence ID" value="CDS:HanXRQr2_Chr08g0348651.1"/>
    <property type="gene ID" value="HanXRQr2_Chr08g0348651"/>
</dbReference>
<comment type="caution">
    <text evidence="1">The sequence shown here is derived from an EMBL/GenBank/DDBJ whole genome shotgun (WGS) entry which is preliminary data.</text>
</comment>
<keyword evidence="2" id="KW-1185">Reference proteome</keyword>
<dbReference type="AlphaFoldDB" id="A0A9K3IFU6"/>
<proteinExistence type="predicted"/>
<accession>A0A9K3IFU6</accession>
<evidence type="ECO:0000313" key="2">
    <source>
        <dbReference type="Proteomes" id="UP000215914"/>
    </source>
</evidence>
<protein>
    <submittedName>
        <fullName evidence="1">Uncharacterized protein</fullName>
    </submittedName>
</protein>
<gene>
    <name evidence="1" type="ORF">HanXRQr2_Chr08g0348651</name>
</gene>
<dbReference type="Proteomes" id="UP000215914">
    <property type="component" value="Unassembled WGS sequence"/>
</dbReference>
<organism evidence="1 2">
    <name type="scientific">Helianthus annuus</name>
    <name type="common">Common sunflower</name>
    <dbReference type="NCBI Taxonomy" id="4232"/>
    <lineage>
        <taxon>Eukaryota</taxon>
        <taxon>Viridiplantae</taxon>
        <taxon>Streptophyta</taxon>
        <taxon>Embryophyta</taxon>
        <taxon>Tracheophyta</taxon>
        <taxon>Spermatophyta</taxon>
        <taxon>Magnoliopsida</taxon>
        <taxon>eudicotyledons</taxon>
        <taxon>Gunneridae</taxon>
        <taxon>Pentapetalae</taxon>
        <taxon>asterids</taxon>
        <taxon>campanulids</taxon>
        <taxon>Asterales</taxon>
        <taxon>Asteraceae</taxon>
        <taxon>Asteroideae</taxon>
        <taxon>Heliantheae alliance</taxon>
        <taxon>Heliantheae</taxon>
        <taxon>Helianthus</taxon>
    </lineage>
</organism>
<dbReference type="EMBL" id="MNCJ02000323">
    <property type="protein sequence ID" value="KAF5796198.1"/>
    <property type="molecule type" value="Genomic_DNA"/>
</dbReference>
<sequence length="103" mass="11327">MQGACGRSTGLWCLEGRLEFGEDPRPCGWSLLFVNQAGGLEGSFDASSVPVRMFRLMRNSQPLVGCHLLVCRTNLETLLGVCTNFDPISEMVVEGVHKLRTNL</sequence>
<evidence type="ECO:0000313" key="1">
    <source>
        <dbReference type="EMBL" id="KAF5796198.1"/>
    </source>
</evidence>
<name>A0A9K3IFU6_HELAN</name>